<proteinExistence type="inferred from homology"/>
<protein>
    <submittedName>
        <fullName evidence="7">Outer membrane protein</fullName>
    </submittedName>
</protein>
<dbReference type="GO" id="GO:0009279">
    <property type="term" value="C:cell outer membrane"/>
    <property type="evidence" value="ECO:0007669"/>
    <property type="project" value="UniProtKB-SubCell"/>
</dbReference>
<keyword evidence="3 6" id="KW-0732">Signal</keyword>
<comment type="similarity">
    <text evidence="2">Belongs to the MipA/OmpV family.</text>
</comment>
<name>A0A1H8E6D5_9RHOB</name>
<keyword evidence="8" id="KW-1185">Reference proteome</keyword>
<dbReference type="Pfam" id="PF06629">
    <property type="entry name" value="MipA"/>
    <property type="match status" value="1"/>
</dbReference>
<reference evidence="7 8" key="1">
    <citation type="submission" date="2016-10" db="EMBL/GenBank/DDBJ databases">
        <authorList>
            <person name="de Groot N.N."/>
        </authorList>
    </citation>
    <scope>NUCLEOTIDE SEQUENCE [LARGE SCALE GENOMIC DNA]</scope>
    <source>
        <strain evidence="7 8">DSM 8512</strain>
    </source>
</reference>
<evidence type="ECO:0000313" key="8">
    <source>
        <dbReference type="Proteomes" id="UP000199054"/>
    </source>
</evidence>
<evidence type="ECO:0000256" key="2">
    <source>
        <dbReference type="ARBA" id="ARBA00005722"/>
    </source>
</evidence>
<sequence>MKKLALALVLLASPLHAQNFGLGGDTFSFDLGAGVSYGPSFPGSDDGEASPWLIMRNAHFGDSSTGDRQGLSITPSLRMLGSRDQDDDAALAGLGDINRAYEVGGKVSYGIGPVTAYAAARKGFDGHDGIAGELGVRYRVDVNDRLTVWSGLVLGYGDSDFSQTYFGVTADQSAASDYDEYTPGGGFTSAAAKFEARYAITDSTALLGEVQYGRLIGDAADSPIVQDKDQPLVRLGIVRKFSFSF</sequence>
<feature type="chain" id="PRO_5011663055" evidence="6">
    <location>
        <begin position="18"/>
        <end position="245"/>
    </location>
</feature>
<keyword evidence="5" id="KW-0998">Cell outer membrane</keyword>
<comment type="subcellular location">
    <subcellularLocation>
        <location evidence="1">Cell outer membrane</location>
    </subcellularLocation>
</comment>
<dbReference type="InterPro" id="IPR010583">
    <property type="entry name" value="MipA"/>
</dbReference>
<organism evidence="7 8">
    <name type="scientific">Paracoccus alcaliphilus</name>
    <dbReference type="NCBI Taxonomy" id="34002"/>
    <lineage>
        <taxon>Bacteria</taxon>
        <taxon>Pseudomonadati</taxon>
        <taxon>Pseudomonadota</taxon>
        <taxon>Alphaproteobacteria</taxon>
        <taxon>Rhodobacterales</taxon>
        <taxon>Paracoccaceae</taxon>
        <taxon>Paracoccus</taxon>
    </lineage>
</organism>
<evidence type="ECO:0000256" key="5">
    <source>
        <dbReference type="ARBA" id="ARBA00023237"/>
    </source>
</evidence>
<dbReference type="SUPFAM" id="SSF56935">
    <property type="entry name" value="Porins"/>
    <property type="match status" value="1"/>
</dbReference>
<dbReference type="RefSeq" id="WP_090610182.1">
    <property type="nucleotide sequence ID" value="NZ_CP067124.1"/>
</dbReference>
<evidence type="ECO:0000256" key="1">
    <source>
        <dbReference type="ARBA" id="ARBA00004442"/>
    </source>
</evidence>
<dbReference type="OrthoDB" id="5462484at2"/>
<evidence type="ECO:0000256" key="6">
    <source>
        <dbReference type="SAM" id="SignalP"/>
    </source>
</evidence>
<feature type="signal peptide" evidence="6">
    <location>
        <begin position="1"/>
        <end position="17"/>
    </location>
</feature>
<accession>A0A1H8E6D5</accession>
<gene>
    <name evidence="7" type="ORF">SAMN04489859_1001212</name>
</gene>
<dbReference type="PANTHER" id="PTHR38776">
    <property type="entry name" value="MLTA-INTERACTING PROTEIN-RELATED"/>
    <property type="match status" value="1"/>
</dbReference>
<dbReference type="Proteomes" id="UP000199054">
    <property type="component" value="Unassembled WGS sequence"/>
</dbReference>
<dbReference type="EMBL" id="FODE01000001">
    <property type="protein sequence ID" value="SEN15035.1"/>
    <property type="molecule type" value="Genomic_DNA"/>
</dbReference>
<dbReference type="AlphaFoldDB" id="A0A1H8E6D5"/>
<dbReference type="STRING" id="34002.SAMN04489859_1001212"/>
<evidence type="ECO:0000256" key="4">
    <source>
        <dbReference type="ARBA" id="ARBA00023136"/>
    </source>
</evidence>
<dbReference type="PANTHER" id="PTHR38776:SF1">
    <property type="entry name" value="MLTA-INTERACTING PROTEIN-RELATED"/>
    <property type="match status" value="1"/>
</dbReference>
<evidence type="ECO:0000313" key="7">
    <source>
        <dbReference type="EMBL" id="SEN15035.1"/>
    </source>
</evidence>
<keyword evidence="4" id="KW-0472">Membrane</keyword>
<evidence type="ECO:0000256" key="3">
    <source>
        <dbReference type="ARBA" id="ARBA00022729"/>
    </source>
</evidence>